<dbReference type="InParanoid" id="L2GYH3"/>
<name>L2GYH3_VAVCU</name>
<evidence type="ECO:0000313" key="3">
    <source>
        <dbReference type="Proteomes" id="UP000011081"/>
    </source>
</evidence>
<organism evidence="2 3">
    <name type="scientific">Vavraia culicis (isolate floridensis)</name>
    <name type="common">Microsporidian parasite</name>
    <dbReference type="NCBI Taxonomy" id="948595"/>
    <lineage>
        <taxon>Eukaryota</taxon>
        <taxon>Fungi</taxon>
        <taxon>Fungi incertae sedis</taxon>
        <taxon>Microsporidia</taxon>
        <taxon>Pleistophoridae</taxon>
        <taxon>Vavraia</taxon>
    </lineage>
</organism>
<proteinExistence type="predicted"/>
<dbReference type="GeneID" id="19878103"/>
<reference evidence="3" key="1">
    <citation type="submission" date="2011-03" db="EMBL/GenBank/DDBJ databases">
        <title>The genome sequence of Vavraia culicis strain floridensis.</title>
        <authorList>
            <consortium name="The Broad Institute Genome Sequencing Platform"/>
            <person name="Cuomo C."/>
            <person name="Becnel J."/>
            <person name="Sanscrainte N."/>
            <person name="Young S.K."/>
            <person name="Zeng Q."/>
            <person name="Gargeya S."/>
            <person name="Fitzgerald M."/>
            <person name="Haas B."/>
            <person name="Abouelleil A."/>
            <person name="Alvarado L."/>
            <person name="Arachchi H.M."/>
            <person name="Berlin A."/>
            <person name="Chapman S.B."/>
            <person name="Gearin G."/>
            <person name="Goldberg J."/>
            <person name="Griggs A."/>
            <person name="Gujja S."/>
            <person name="Hansen M."/>
            <person name="Heiman D."/>
            <person name="Howarth C."/>
            <person name="Larimer J."/>
            <person name="Lui A."/>
            <person name="MacDonald P.J.P."/>
            <person name="McCowen C."/>
            <person name="Montmayeur A."/>
            <person name="Murphy C."/>
            <person name="Neiman D."/>
            <person name="Pearson M."/>
            <person name="Priest M."/>
            <person name="Roberts A."/>
            <person name="Saif S."/>
            <person name="Shea T."/>
            <person name="Sisk P."/>
            <person name="Stolte C."/>
            <person name="Sykes S."/>
            <person name="Wortman J."/>
            <person name="Nusbaum C."/>
            <person name="Birren B."/>
        </authorList>
    </citation>
    <scope>NUCLEOTIDE SEQUENCE [LARGE SCALE GENOMIC DNA]</scope>
    <source>
        <strain evidence="3">floridensis</strain>
    </source>
</reference>
<evidence type="ECO:0000256" key="1">
    <source>
        <dbReference type="SAM" id="MobiDB-lite"/>
    </source>
</evidence>
<dbReference type="HOGENOM" id="CLU_977268_0_0_1"/>
<feature type="region of interest" description="Disordered" evidence="1">
    <location>
        <begin position="222"/>
        <end position="244"/>
    </location>
</feature>
<dbReference type="AlphaFoldDB" id="L2GYH3"/>
<accession>L2GYH3</accession>
<dbReference type="RefSeq" id="XP_008073232.1">
    <property type="nucleotide sequence ID" value="XM_008075041.1"/>
</dbReference>
<protein>
    <submittedName>
        <fullName evidence="2">Uncharacterized protein</fullName>
    </submittedName>
</protein>
<dbReference type="VEuPathDB" id="MicrosporidiaDB:VCUG_00213"/>
<keyword evidence="3" id="KW-1185">Reference proteome</keyword>
<dbReference type="EMBL" id="GL877405">
    <property type="protein sequence ID" value="ELA48377.1"/>
    <property type="molecule type" value="Genomic_DNA"/>
</dbReference>
<evidence type="ECO:0000313" key="2">
    <source>
        <dbReference type="EMBL" id="ELA48377.1"/>
    </source>
</evidence>
<gene>
    <name evidence="2" type="ORF">VCUG_00213</name>
</gene>
<sequence length="285" mass="32652">MHSILILLAEQIVHMNALPGHVRRISFGGNEEELDEMMQSDGKKEKCEIGNSGNSCAESNPLRSFSRLYTYHVINTASSGKELDNNQVQNPKNSCWVSKTKKVNPTRIEPAVQSESMHSGHASLSLCKQFKTFFRSNFGHESFDLSENSTEKIGVELKRFKNHKYRYVQNTLIRSSFKDTYSTKKYVKWKENADKSPFIEIFTYSKESKTFSEDMSGKILDEEHKTSSENTSGETFGDKCEKPAMPKPKRTKFYKRMIDFVLNQFSGHDGVLSDESSEDTWDEIC</sequence>
<dbReference type="Proteomes" id="UP000011081">
    <property type="component" value="Unassembled WGS sequence"/>
</dbReference>